<evidence type="ECO:0000256" key="2">
    <source>
        <dbReference type="ARBA" id="ARBA00022692"/>
    </source>
</evidence>
<organism evidence="7 8">
    <name type="scientific">Ramlibacter aurantiacus</name>
    <dbReference type="NCBI Taxonomy" id="2801330"/>
    <lineage>
        <taxon>Bacteria</taxon>
        <taxon>Pseudomonadati</taxon>
        <taxon>Pseudomonadota</taxon>
        <taxon>Betaproteobacteria</taxon>
        <taxon>Burkholderiales</taxon>
        <taxon>Comamonadaceae</taxon>
        <taxon>Ramlibacter</taxon>
    </lineage>
</organism>
<protein>
    <submittedName>
        <fullName evidence="7">NnrU family protein</fullName>
    </submittedName>
</protein>
<dbReference type="EMBL" id="JAEQNA010000004">
    <property type="protein sequence ID" value="MBL0421284.1"/>
    <property type="molecule type" value="Genomic_DNA"/>
</dbReference>
<keyword evidence="8" id="KW-1185">Reference proteome</keyword>
<feature type="transmembrane region" description="Helical" evidence="5">
    <location>
        <begin position="40"/>
        <end position="59"/>
    </location>
</feature>
<feature type="transmembrane region" description="Helical" evidence="5">
    <location>
        <begin position="71"/>
        <end position="93"/>
    </location>
</feature>
<name>A0A936ZH14_9BURK</name>
<keyword evidence="3 5" id="KW-1133">Transmembrane helix</keyword>
<evidence type="ECO:0000313" key="7">
    <source>
        <dbReference type="EMBL" id="MBL0421284.1"/>
    </source>
</evidence>
<feature type="transmembrane region" description="Helical" evidence="5">
    <location>
        <begin position="160"/>
        <end position="184"/>
    </location>
</feature>
<dbReference type="RefSeq" id="WP_201684354.1">
    <property type="nucleotide sequence ID" value="NZ_JAEQNA010000004.1"/>
</dbReference>
<evidence type="ECO:0000256" key="3">
    <source>
        <dbReference type="ARBA" id="ARBA00022989"/>
    </source>
</evidence>
<evidence type="ECO:0000256" key="1">
    <source>
        <dbReference type="ARBA" id="ARBA00004141"/>
    </source>
</evidence>
<dbReference type="AlphaFoldDB" id="A0A936ZH14"/>
<gene>
    <name evidence="7" type="ORF">JI739_13070</name>
</gene>
<dbReference type="Pfam" id="PF07298">
    <property type="entry name" value="NnrU"/>
    <property type="match status" value="1"/>
</dbReference>
<evidence type="ECO:0000313" key="8">
    <source>
        <dbReference type="Proteomes" id="UP000613011"/>
    </source>
</evidence>
<evidence type="ECO:0000259" key="6">
    <source>
        <dbReference type="Pfam" id="PF07298"/>
    </source>
</evidence>
<sequence length="196" mass="21345">MTALLLGLILFLGVHSTRIVAEGWRGRFIERRGEGAWKGLYSVIAVIGFVLIVWGYGVARQSPWVLWTPPRGMNHLAALLTVPAFVLLVAAYVPRNHLRLRLRHPMILGVKLWALAHLLANGTVADLLLFGSFLAWAVLDYRSSRQRDRAAQGAAGPAASASTSATMVTVVVGLLLWAGFAFWAHARWIGVAPFGA</sequence>
<evidence type="ECO:0000256" key="4">
    <source>
        <dbReference type="ARBA" id="ARBA00023136"/>
    </source>
</evidence>
<comment type="subcellular location">
    <subcellularLocation>
        <location evidence="1">Membrane</location>
        <topology evidence="1">Multi-pass membrane protein</topology>
    </subcellularLocation>
</comment>
<accession>A0A936ZH14</accession>
<comment type="caution">
    <text evidence="7">The sequence shown here is derived from an EMBL/GenBank/DDBJ whole genome shotgun (WGS) entry which is preliminary data.</text>
</comment>
<feature type="transmembrane region" description="Helical" evidence="5">
    <location>
        <begin position="113"/>
        <end position="139"/>
    </location>
</feature>
<evidence type="ECO:0000256" key="5">
    <source>
        <dbReference type="SAM" id="Phobius"/>
    </source>
</evidence>
<keyword evidence="2 5" id="KW-0812">Transmembrane</keyword>
<dbReference type="Proteomes" id="UP000613011">
    <property type="component" value="Unassembled WGS sequence"/>
</dbReference>
<dbReference type="GO" id="GO:0016020">
    <property type="term" value="C:membrane"/>
    <property type="evidence" value="ECO:0007669"/>
    <property type="project" value="UniProtKB-SubCell"/>
</dbReference>
<keyword evidence="4 5" id="KW-0472">Membrane</keyword>
<reference evidence="7" key="1">
    <citation type="submission" date="2021-01" db="EMBL/GenBank/DDBJ databases">
        <title>Ramlibacter sp. strain AW1 16S ribosomal RNA gene Genome sequencing and assembly.</title>
        <authorList>
            <person name="Kang M."/>
        </authorList>
    </citation>
    <scope>NUCLEOTIDE SEQUENCE</scope>
    <source>
        <strain evidence="7">AW1</strain>
    </source>
</reference>
<feature type="domain" description="NnrU" evidence="6">
    <location>
        <begin position="4"/>
        <end position="193"/>
    </location>
</feature>
<proteinExistence type="predicted"/>
<dbReference type="InterPro" id="IPR009915">
    <property type="entry name" value="NnrU_dom"/>
</dbReference>